<feature type="compositionally biased region" description="Polar residues" evidence="10">
    <location>
        <begin position="235"/>
        <end position="256"/>
    </location>
</feature>
<sequence length="723" mass="79736">MARLNEVPASTESIESLKRKFMRQNRDIARANSSQSLRIRNLENETSRLLAENLGLREQILRLQGELENGQAQRIAAHTGHVKSQLETKLLELGALINGLGQEPTKEKSPKPGKITRASPSQSPDQKNWKSMCTLSEAVAGQEGRLPPILENKTYPRRTLERQEIINVMSNIEAEVDTTDSPEIGPPPISQFVDEDPVKIDLPNRSRPIDPEGLSGIDPALSINLEQRRRRKDSITPNQPSQETNTVSVQESQESKGSLRIGAKRKLSVREDEENENVPKTVDNSPDDFKFTRVTTEERPRAKAAPIPEKLGNRTTRELAVARGAGREKRSNNTAPTIRKALASKSVNDSPRKTTKALIQDDVKIAKAEVPKFNLGKERNKEKKQDSIPIESQNEPILDIIEVQLEPEPETPAAPDLFALPTSQPSTARVESRDTPPPPEIGGGTEGPRPNRRARGAVSYAEPNLRDKMRRPTKELVDAVTGEAKLHRTSLMKQEDGPTLMEVRIKAEPGDDDAWKHMPPVSSATVEGSPLRSKGLEPEVLPSSITTHRRRRESILHQVQDELPRSVSETAISALIAEHRKAKAAAREKALEKESLASKSIEKFDTHDLKGPSPVADVEGPAQPVKEEKAPLRTSRRPSSVPREILGVSEGEASDIEVPKRKDTLAARRRQSTLGTRATSAGAEHSTDRTGLKKAVSTSNMADPGPGDARSDRISARRRSMML</sequence>
<protein>
    <recommendedName>
        <fullName evidence="15">Shugoshin</fullName>
    </recommendedName>
</protein>
<dbReference type="Proteomes" id="UP000566819">
    <property type="component" value="Unassembled WGS sequence"/>
</dbReference>
<evidence type="ECO:0000256" key="2">
    <source>
        <dbReference type="ARBA" id="ARBA00010845"/>
    </source>
</evidence>
<dbReference type="OrthoDB" id="5394106at2759"/>
<keyword evidence="5" id="KW-0159">Chromosome partition</keyword>
<keyword evidence="14" id="KW-1185">Reference proteome</keyword>
<dbReference type="GO" id="GO:0051301">
    <property type="term" value="P:cell division"/>
    <property type="evidence" value="ECO:0007669"/>
    <property type="project" value="UniProtKB-KW"/>
</dbReference>
<evidence type="ECO:0000256" key="1">
    <source>
        <dbReference type="ARBA" id="ARBA00004584"/>
    </source>
</evidence>
<feature type="compositionally biased region" description="Basic and acidic residues" evidence="10">
    <location>
        <begin position="287"/>
        <end position="301"/>
    </location>
</feature>
<dbReference type="GO" id="GO:0000779">
    <property type="term" value="C:condensed chromosome, centromeric region"/>
    <property type="evidence" value="ECO:0007669"/>
    <property type="project" value="UniProtKB-ARBA"/>
</dbReference>
<comment type="caution">
    <text evidence="13">The sequence shown here is derived from an EMBL/GenBank/DDBJ whole genome shotgun (WGS) entry which is preliminary data.</text>
</comment>
<feature type="region of interest" description="Disordered" evidence="10">
    <location>
        <begin position="589"/>
        <end position="723"/>
    </location>
</feature>
<evidence type="ECO:0000259" key="12">
    <source>
        <dbReference type="Pfam" id="PF07558"/>
    </source>
</evidence>
<evidence type="ECO:0000259" key="11">
    <source>
        <dbReference type="Pfam" id="PF07557"/>
    </source>
</evidence>
<comment type="similarity">
    <text evidence="2">Belongs to the shugoshin family.</text>
</comment>
<feature type="region of interest" description="Disordered" evidence="10">
    <location>
        <begin position="176"/>
        <end position="354"/>
    </location>
</feature>
<feature type="domain" description="Shugoshin C-terminal" evidence="11">
    <location>
        <begin position="449"/>
        <end position="471"/>
    </location>
</feature>
<evidence type="ECO:0000256" key="4">
    <source>
        <dbReference type="ARBA" id="ARBA00022618"/>
    </source>
</evidence>
<feature type="region of interest" description="Disordered" evidence="10">
    <location>
        <begin position="101"/>
        <end position="130"/>
    </location>
</feature>
<evidence type="ECO:0000256" key="3">
    <source>
        <dbReference type="ARBA" id="ARBA00022454"/>
    </source>
</evidence>
<evidence type="ECO:0000256" key="6">
    <source>
        <dbReference type="ARBA" id="ARBA00023054"/>
    </source>
</evidence>
<feature type="region of interest" description="Disordered" evidence="10">
    <location>
        <begin position="404"/>
        <end position="473"/>
    </location>
</feature>
<feature type="compositionally biased region" description="Basic and acidic residues" evidence="10">
    <location>
        <begin position="464"/>
        <end position="473"/>
    </location>
</feature>
<keyword evidence="7" id="KW-0131">Cell cycle</keyword>
<proteinExistence type="inferred from homology"/>
<dbReference type="InterPro" id="IPR011515">
    <property type="entry name" value="Shugoshin_C"/>
</dbReference>
<dbReference type="GO" id="GO:0045132">
    <property type="term" value="P:meiotic chromosome segregation"/>
    <property type="evidence" value="ECO:0007669"/>
    <property type="project" value="InterPro"/>
</dbReference>
<dbReference type="Pfam" id="PF07557">
    <property type="entry name" value="Shugoshin_C"/>
    <property type="match status" value="1"/>
</dbReference>
<comment type="subcellular location">
    <subcellularLocation>
        <location evidence="1">Chromosome</location>
        <location evidence="1">Centromere</location>
    </subcellularLocation>
</comment>
<keyword evidence="6 9" id="KW-0175">Coiled coil</keyword>
<dbReference type="EMBL" id="JAAMPI010000016">
    <property type="protein sequence ID" value="KAF4637635.1"/>
    <property type="molecule type" value="Genomic_DNA"/>
</dbReference>
<accession>A0A8H4WAE5</accession>
<evidence type="ECO:0000256" key="8">
    <source>
        <dbReference type="ARBA" id="ARBA00023328"/>
    </source>
</evidence>
<organism evidence="13 14">
    <name type="scientific">Cudoniella acicularis</name>
    <dbReference type="NCBI Taxonomy" id="354080"/>
    <lineage>
        <taxon>Eukaryota</taxon>
        <taxon>Fungi</taxon>
        <taxon>Dikarya</taxon>
        <taxon>Ascomycota</taxon>
        <taxon>Pezizomycotina</taxon>
        <taxon>Leotiomycetes</taxon>
        <taxon>Helotiales</taxon>
        <taxon>Tricladiaceae</taxon>
        <taxon>Cudoniella</taxon>
    </lineage>
</organism>
<evidence type="ECO:0008006" key="15">
    <source>
        <dbReference type="Google" id="ProtNLM"/>
    </source>
</evidence>
<feature type="compositionally biased region" description="Basic and acidic residues" evidence="10">
    <location>
        <begin position="589"/>
        <end position="610"/>
    </location>
</feature>
<evidence type="ECO:0000256" key="9">
    <source>
        <dbReference type="SAM" id="Coils"/>
    </source>
</evidence>
<evidence type="ECO:0000256" key="10">
    <source>
        <dbReference type="SAM" id="MobiDB-lite"/>
    </source>
</evidence>
<dbReference type="GO" id="GO:0005634">
    <property type="term" value="C:nucleus"/>
    <property type="evidence" value="ECO:0007669"/>
    <property type="project" value="InterPro"/>
</dbReference>
<keyword evidence="3" id="KW-0158">Chromosome</keyword>
<feature type="coiled-coil region" evidence="9">
    <location>
        <begin position="14"/>
        <end position="59"/>
    </location>
</feature>
<feature type="domain" description="Shugoshin N-terminal coiled-coil" evidence="12">
    <location>
        <begin position="17"/>
        <end position="61"/>
    </location>
</feature>
<gene>
    <name evidence="13" type="ORF">G7Y89_g467</name>
</gene>
<dbReference type="Pfam" id="PF07558">
    <property type="entry name" value="Shugoshin_N"/>
    <property type="match status" value="1"/>
</dbReference>
<feature type="region of interest" description="Disordered" evidence="10">
    <location>
        <begin position="510"/>
        <end position="552"/>
    </location>
</feature>
<evidence type="ECO:0000256" key="7">
    <source>
        <dbReference type="ARBA" id="ARBA00023306"/>
    </source>
</evidence>
<name>A0A8H4WAE5_9HELO</name>
<keyword evidence="8" id="KW-0137">Centromere</keyword>
<feature type="compositionally biased region" description="Basic and acidic residues" evidence="10">
    <location>
        <begin position="376"/>
        <end position="386"/>
    </location>
</feature>
<evidence type="ECO:0000313" key="14">
    <source>
        <dbReference type="Proteomes" id="UP000566819"/>
    </source>
</evidence>
<evidence type="ECO:0000313" key="13">
    <source>
        <dbReference type="EMBL" id="KAF4637635.1"/>
    </source>
</evidence>
<dbReference type="InterPro" id="IPR011516">
    <property type="entry name" value="Shugoshin_N"/>
</dbReference>
<feature type="region of interest" description="Disordered" evidence="10">
    <location>
        <begin position="376"/>
        <end position="395"/>
    </location>
</feature>
<feature type="compositionally biased region" description="Polar residues" evidence="10">
    <location>
        <begin position="118"/>
        <end position="130"/>
    </location>
</feature>
<keyword evidence="4" id="KW-0132">Cell division</keyword>
<evidence type="ECO:0000256" key="5">
    <source>
        <dbReference type="ARBA" id="ARBA00022829"/>
    </source>
</evidence>
<dbReference type="AlphaFoldDB" id="A0A8H4WAE5"/>
<feature type="compositionally biased region" description="Basic and acidic residues" evidence="10">
    <location>
        <begin position="196"/>
        <end position="210"/>
    </location>
</feature>
<feature type="compositionally biased region" description="Basic and acidic residues" evidence="10">
    <location>
        <begin position="657"/>
        <end position="666"/>
    </location>
</feature>
<reference evidence="13 14" key="1">
    <citation type="submission" date="2020-03" db="EMBL/GenBank/DDBJ databases">
        <title>Draft Genome Sequence of Cudoniella acicularis.</title>
        <authorList>
            <person name="Buettner E."/>
            <person name="Kellner H."/>
        </authorList>
    </citation>
    <scope>NUCLEOTIDE SEQUENCE [LARGE SCALE GENOMIC DNA]</scope>
    <source>
        <strain evidence="13 14">DSM 108380</strain>
    </source>
</reference>